<dbReference type="Proteomes" id="UP000017700">
    <property type="component" value="Chromosome"/>
</dbReference>
<dbReference type="KEGG" id="serq:CWC46_07005"/>
<dbReference type="Pfam" id="PF07338">
    <property type="entry name" value="YdgH_BhsA-like"/>
    <property type="match status" value="1"/>
</dbReference>
<reference evidence="5" key="2">
    <citation type="submission" date="2013-09" db="EMBL/GenBank/DDBJ databases">
        <authorList>
            <person name="Wang G."/>
            <person name="Yang Y."/>
            <person name="Su Y."/>
        </authorList>
    </citation>
    <scope>NUCLEOTIDE SEQUENCE</scope>
    <source>
        <strain evidence="5">ATCC 39006</strain>
    </source>
</reference>
<dbReference type="Gene3D" id="3.30.1660.10">
    <property type="entry name" value="Flavin-binding protein dodecin"/>
    <property type="match status" value="1"/>
</dbReference>
<evidence type="ECO:0000313" key="5">
    <source>
        <dbReference type="EMBL" id="AUH03909.1"/>
    </source>
</evidence>
<accession>A0A2I5TH69</accession>
<organism evidence="5 6">
    <name type="scientific">Serratia sp. (strain ATCC 39006)</name>
    <name type="common">Prodigiosinella confusarubida</name>
    <dbReference type="NCBI Taxonomy" id="104623"/>
    <lineage>
        <taxon>Bacteria</taxon>
        <taxon>Pseudomonadati</taxon>
        <taxon>Pseudomonadota</taxon>
        <taxon>Gammaproteobacteria</taxon>
        <taxon>Enterobacterales</taxon>
        <taxon>Pectobacteriaceae</taxon>
        <taxon>Prodigiosinella</taxon>
    </lineage>
</organism>
<evidence type="ECO:0000313" key="4">
    <source>
        <dbReference type="EMBL" id="AUG99591.1"/>
    </source>
</evidence>
<dbReference type="PANTHER" id="PTHR34156">
    <property type="entry name" value="OUTER MEMBRANE PROTEIN-RELATED-RELATED"/>
    <property type="match status" value="1"/>
</dbReference>
<dbReference type="InterPro" id="IPR025543">
    <property type="entry name" value="Dodecin-like"/>
</dbReference>
<dbReference type="RefSeq" id="WP_101377476.1">
    <property type="nucleotide sequence ID" value="NZ_CP025084.1"/>
</dbReference>
<dbReference type="EMBL" id="CP025085">
    <property type="protein sequence ID" value="AUG99591.1"/>
    <property type="molecule type" value="Genomic_DNA"/>
</dbReference>
<reference evidence="4 7" key="3">
    <citation type="submission" date="2017-11" db="EMBL/GenBank/DDBJ databases">
        <title>Complete genome sequence of Serratia sp. ATCC 39006 LacA.</title>
        <authorList>
            <person name="Hampton H.G."/>
            <person name="Jackson S.A."/>
            <person name="Jauregui R."/>
            <person name="Poulter G.T.M."/>
            <person name="Salmond G.P.C."/>
            <person name="Fineran P.C."/>
        </authorList>
    </citation>
    <scope>NUCLEOTIDE SEQUENCE [LARGE SCALE GENOMIC DNA]</scope>
    <source>
        <strain evidence="4 7">ATCC 39006</strain>
    </source>
</reference>
<keyword evidence="6" id="KW-1185">Reference proteome</keyword>
<evidence type="ECO:0000256" key="1">
    <source>
        <dbReference type="ARBA" id="ARBA00022729"/>
    </source>
</evidence>
<dbReference type="Proteomes" id="UP000233778">
    <property type="component" value="Chromosome"/>
</dbReference>
<name>A0A2I5TH69_SERS3</name>
<dbReference type="NCBIfam" id="NF011433">
    <property type="entry name" value="PRK14864.1"/>
    <property type="match status" value="1"/>
</dbReference>
<proteinExistence type="predicted"/>
<evidence type="ECO:0000256" key="2">
    <source>
        <dbReference type="SAM" id="SignalP"/>
    </source>
</evidence>
<dbReference type="InterPro" id="IPR010854">
    <property type="entry name" value="YdgH/BhsA/McbA-like_dom"/>
</dbReference>
<dbReference type="OrthoDB" id="6415092at2"/>
<evidence type="ECO:0000313" key="6">
    <source>
        <dbReference type="Proteomes" id="UP000017700"/>
    </source>
</evidence>
<sequence>MMKVRTLAMPILLIMLLAGCSVFEGKPVPPPPPGKHAIEVSRAQTYSLKKFGTVSVTVRGSPDDADREIQRQADARGADYYLIVMKTDGDGIISELWRAYAVLYHSASNSSVKPASTSSF</sequence>
<dbReference type="PROSITE" id="PS51257">
    <property type="entry name" value="PROKAR_LIPOPROTEIN"/>
    <property type="match status" value="1"/>
</dbReference>
<dbReference type="AlphaFoldDB" id="A0A2I5TH69"/>
<keyword evidence="1 2" id="KW-0732">Signal</keyword>
<reference evidence="5" key="4">
    <citation type="submission" date="2017-11" db="EMBL/GenBank/DDBJ databases">
        <title>Complete genome sequence of Serratia sp. ATCC 39006.</title>
        <authorList>
            <person name="Hampton H.G."/>
            <person name="Jackson S.A."/>
            <person name="Jauregui R."/>
            <person name="Poulter G.T.M."/>
            <person name="Salmond G.P.C."/>
            <person name="Fineran P.C."/>
        </authorList>
    </citation>
    <scope>NUCLEOTIDE SEQUENCE</scope>
    <source>
        <strain evidence="5">ATCC 39006</strain>
    </source>
</reference>
<dbReference type="KEGG" id="sera:Ser39006_007010"/>
<dbReference type="STRING" id="104623.Ser39006_04328"/>
<dbReference type="InterPro" id="IPR051096">
    <property type="entry name" value="BhsA/McbA_stress_biofilm_assoc"/>
</dbReference>
<reference evidence="5 6" key="1">
    <citation type="journal article" date="2013" name="Genome Announc.">
        <title>Draft genome sequence of Serratia sp. strain ATCC 39006, a model bacterium for analysis of the biosynthesis and regulation of prodigiosin, a carbapenem, and gas vesicles.</title>
        <authorList>
            <person name="Fineran P.C."/>
            <person name="Iglesias Cans M.C."/>
            <person name="Ramsay J.P."/>
            <person name="Wilf N.M."/>
            <person name="Cossyleon D."/>
            <person name="McNeil M.B."/>
            <person name="Williamson N.R."/>
            <person name="Monson R.E."/>
            <person name="Becher S.A."/>
            <person name="Stanton J.A."/>
            <person name="Brugger K."/>
            <person name="Brown S.D."/>
            <person name="Salmond G.P."/>
        </authorList>
    </citation>
    <scope>NUCLEOTIDE SEQUENCE [LARGE SCALE GENOMIC DNA]</scope>
    <source>
        <strain evidence="5">ATCC 39006</strain>
        <strain evidence="6">ATCC 39006 / SC 11482</strain>
    </source>
</reference>
<evidence type="ECO:0000259" key="3">
    <source>
        <dbReference type="Pfam" id="PF07338"/>
    </source>
</evidence>
<feature type="domain" description="YdgH/BhsA/McbA-like" evidence="3">
    <location>
        <begin position="48"/>
        <end position="105"/>
    </location>
</feature>
<dbReference type="InterPro" id="IPR036275">
    <property type="entry name" value="YdgH-like_sf"/>
</dbReference>
<protein>
    <submittedName>
        <fullName evidence="5">Biofilm peroxide resistance protein BsmA</fullName>
    </submittedName>
</protein>
<feature type="chain" id="PRO_5033310026" evidence="2">
    <location>
        <begin position="26"/>
        <end position="120"/>
    </location>
</feature>
<evidence type="ECO:0000313" key="7">
    <source>
        <dbReference type="Proteomes" id="UP000233778"/>
    </source>
</evidence>
<gene>
    <name evidence="4" type="ORF">CWC46_07005</name>
    <name evidence="5" type="ORF">Ser39006_007010</name>
</gene>
<dbReference type="EMBL" id="CP025084">
    <property type="protein sequence ID" value="AUH03909.1"/>
    <property type="molecule type" value="Genomic_DNA"/>
</dbReference>
<dbReference type="SUPFAM" id="SSF159871">
    <property type="entry name" value="YdgH-like"/>
    <property type="match status" value="1"/>
</dbReference>
<feature type="signal peptide" evidence="2">
    <location>
        <begin position="1"/>
        <end position="25"/>
    </location>
</feature>
<dbReference type="PANTHER" id="PTHR34156:SF11">
    <property type="entry name" value="LIPOPROTEIN BSMA"/>
    <property type="match status" value="1"/>
</dbReference>